<keyword evidence="8" id="KW-0227">DNA damage</keyword>
<sequence length="898" mass="103692">MSQQTSMYQYYKVVSAGRQQTDKNSPIVIKTPREALKQKENSLEQDRINYPKQQPTMASLSENRGDLLSTASLVDRVDSEDEALLSIRHLVSDPKPLSYQESFNSSSASTPTKNNVSQKRALSGSRRSSSMSPRKKSQNTPVSTVIRRLKHRSPRKLIYDEAIDTSKVSEVVEILNLARTGVLPKNNFFLSEVYRNNDSEPPERGYIEIDDTTSTYRIDRVNIPNDKHAEHMFNIIVDVFANSINCGYFDDDELDRIFDMLTMSQQSQALFVRMLLRTHVWKRRTSIKYPEIAEDLNPLFDELEENNFFTSDTNDVPLENLLTILSASEVHDVARQSNIPRQKTKESAIEKILRTSSTQSLFPGRESPATVLRRRVLNALGPCTCLLQEMINLVERIITLFIPAQEITATLSSTFLQLTMIKDGSLRYPEVQVHKVPVFQNRDHLVRYVDWKQKWKLVLELPRGDPRNWDTFRRIGRDAHSRLMFLLQQNPISQTDTGVPRHVQKFSEKYVCMKIVTSCLEIFKKESSYIPEAVKMLNDLINQETYCQSRKGEWYDELALIETKYNKNLNDAARIIIKGLTHATVTEIGKHVLTKRASMLAKRKNGINRDVQSDLKGLINPDILREPRKVSIHGKVMQGNKTGRKTTWKMDLEDGDKGYMGVEQRAVCYYKELGYIHKWHCEGSFPVTLFALLMWEELYTLSIRGTYLSMYQRAPLDLYTSEFYTNRKEEIDRKIEFIKILSEEQLCSLIETSLETRSLYESIMPKPLAVSNEQFVDLVRCMGPVIVAGICKRMGSNFSVWKAGFPDLVIWDPVGKRYKIVEVKGPGDTLSPKQTLWMRYLKDLGADIELCEIKSKLFNYYSCRITVVNHYHNHNLIDFIFLHCSQSQGLWYRSCTRT</sequence>
<comment type="catalytic activity">
    <reaction evidence="1 8">
        <text>Hydrolytically removes 5'-nucleotides successively from the 3'-hydroxy termini of 3'-hydroxy-terminated oligonucleotides.</text>
        <dbReference type="EC" id="3.1.4.1"/>
    </reaction>
</comment>
<evidence type="ECO:0000259" key="10">
    <source>
        <dbReference type="SMART" id="SM00990"/>
    </source>
</evidence>
<keyword evidence="3 8" id="KW-0540">Nuclease</keyword>
<evidence type="ECO:0000256" key="9">
    <source>
        <dbReference type="SAM" id="MobiDB-lite"/>
    </source>
</evidence>
<evidence type="ECO:0000256" key="5">
    <source>
        <dbReference type="ARBA" id="ARBA00022801"/>
    </source>
</evidence>
<feature type="compositionally biased region" description="Low complexity" evidence="9">
    <location>
        <begin position="119"/>
        <end position="132"/>
    </location>
</feature>
<dbReference type="InterPro" id="IPR033315">
    <property type="entry name" value="Fan1-like"/>
</dbReference>
<reference evidence="12 13" key="1">
    <citation type="submission" date="2025-05" db="UniProtKB">
        <authorList>
            <consortium name="RefSeq"/>
        </authorList>
    </citation>
    <scope>IDENTIFICATION</scope>
    <source>
        <tissue evidence="12 13">Thorax and Abdomen</tissue>
    </source>
</reference>
<keyword evidence="8" id="KW-0234">DNA repair</keyword>
<dbReference type="InterPro" id="IPR049132">
    <property type="entry name" value="FAN1-like_euk"/>
</dbReference>
<keyword evidence="5 8" id="KW-0378">Hydrolase</keyword>
<dbReference type="Gene3D" id="3.40.1350.10">
    <property type="match status" value="1"/>
</dbReference>
<dbReference type="GeneID" id="107221391"/>
<feature type="region of interest" description="Disordered" evidence="9">
    <location>
        <begin position="96"/>
        <end position="147"/>
    </location>
</feature>
<dbReference type="Proteomes" id="UP000829291">
    <property type="component" value="Chromosome 4"/>
</dbReference>
<comment type="function">
    <text evidence="8">Nuclease required for the repair of DNA interstrand cross-links (ICL). Acts as a 5'-3' exonuclease that anchors at a cut end of DNA and cleaves DNA successively at every third nucleotide, allowing to excise an ICL from one strand through flanking incisions.</text>
</comment>
<comment type="subcellular location">
    <subcellularLocation>
        <location evidence="8">Nucleus</location>
    </subcellularLocation>
</comment>
<keyword evidence="4 8" id="KW-0479">Metal-binding</keyword>
<evidence type="ECO:0000256" key="7">
    <source>
        <dbReference type="ARBA" id="ARBA00023211"/>
    </source>
</evidence>
<name>A0ABM3FYN2_NEOLC</name>
<organism evidence="11 12">
    <name type="scientific">Neodiprion lecontei</name>
    <name type="common">Redheaded pine sawfly</name>
    <dbReference type="NCBI Taxonomy" id="441921"/>
    <lineage>
        <taxon>Eukaryota</taxon>
        <taxon>Metazoa</taxon>
        <taxon>Ecdysozoa</taxon>
        <taxon>Arthropoda</taxon>
        <taxon>Hexapoda</taxon>
        <taxon>Insecta</taxon>
        <taxon>Pterygota</taxon>
        <taxon>Neoptera</taxon>
        <taxon>Endopterygota</taxon>
        <taxon>Hymenoptera</taxon>
        <taxon>Tenthredinoidea</taxon>
        <taxon>Diprionidae</taxon>
        <taxon>Diprioninae</taxon>
        <taxon>Neodiprion</taxon>
    </lineage>
</organism>
<evidence type="ECO:0000256" key="2">
    <source>
        <dbReference type="ARBA" id="ARBA00005533"/>
    </source>
</evidence>
<dbReference type="RefSeq" id="XP_046593125.1">
    <property type="nucleotide sequence ID" value="XM_046737169.1"/>
</dbReference>
<accession>A0ABM3FYN2</accession>
<evidence type="ECO:0000256" key="3">
    <source>
        <dbReference type="ARBA" id="ARBA00022722"/>
    </source>
</evidence>
<dbReference type="PANTHER" id="PTHR15749">
    <property type="entry name" value="FANCONI-ASSOCIATED NUCLEASE 1"/>
    <property type="match status" value="1"/>
</dbReference>
<gene>
    <name evidence="12 13" type="primary">LOC107221391</name>
</gene>
<dbReference type="InterPro" id="IPR011856">
    <property type="entry name" value="tRNA_endonuc-like_dom_sf"/>
</dbReference>
<dbReference type="InterPro" id="IPR014883">
    <property type="entry name" value="VRR_NUC"/>
</dbReference>
<keyword evidence="6 8" id="KW-0460">Magnesium</keyword>
<evidence type="ECO:0000256" key="4">
    <source>
        <dbReference type="ARBA" id="ARBA00022723"/>
    </source>
</evidence>
<keyword evidence="8" id="KW-0539">Nucleus</keyword>
<protein>
    <recommendedName>
        <fullName evidence="8">Fanconi-associated nuclease</fullName>
        <ecNumber evidence="8">3.1.4.1</ecNumber>
    </recommendedName>
</protein>
<dbReference type="InterPro" id="IPR049126">
    <property type="entry name" value="FAN1-like_TPR"/>
</dbReference>
<comment type="similarity">
    <text evidence="2 8">Belongs to the FAN1 family.</text>
</comment>
<feature type="domain" description="VRR-NUC" evidence="10">
    <location>
        <begin position="754"/>
        <end position="855"/>
    </location>
</feature>
<dbReference type="CDD" id="cd22326">
    <property type="entry name" value="FAN1-like"/>
    <property type="match status" value="1"/>
</dbReference>
<feature type="region of interest" description="Disordered" evidence="9">
    <location>
        <begin position="40"/>
        <end position="63"/>
    </location>
</feature>
<dbReference type="SMART" id="SM00990">
    <property type="entry name" value="VRR_NUC"/>
    <property type="match status" value="1"/>
</dbReference>
<evidence type="ECO:0000313" key="12">
    <source>
        <dbReference type="RefSeq" id="XP_046593124.1"/>
    </source>
</evidence>
<comment type="cofactor">
    <cofactor evidence="8">
        <name>Mg(2+)</name>
        <dbReference type="ChEBI" id="CHEBI:18420"/>
    </cofactor>
    <cofactor evidence="8">
        <name>Mn(2+)</name>
        <dbReference type="ChEBI" id="CHEBI:29035"/>
    </cofactor>
</comment>
<dbReference type="EC" id="3.1.4.1" evidence="8"/>
<feature type="compositionally biased region" description="Polar residues" evidence="9">
    <location>
        <begin position="51"/>
        <end position="62"/>
    </location>
</feature>
<keyword evidence="7 8" id="KW-0464">Manganese</keyword>
<evidence type="ECO:0000256" key="1">
    <source>
        <dbReference type="ARBA" id="ARBA00000983"/>
    </source>
</evidence>
<feature type="compositionally biased region" description="Basic and acidic residues" evidence="9">
    <location>
        <begin position="40"/>
        <end position="49"/>
    </location>
</feature>
<keyword evidence="11" id="KW-1185">Reference proteome</keyword>
<feature type="compositionally biased region" description="Polar residues" evidence="9">
    <location>
        <begin position="99"/>
        <end position="118"/>
    </location>
</feature>
<evidence type="ECO:0000256" key="6">
    <source>
        <dbReference type="ARBA" id="ARBA00022842"/>
    </source>
</evidence>
<dbReference type="Pfam" id="PF08774">
    <property type="entry name" value="VRR_NUC"/>
    <property type="match status" value="1"/>
</dbReference>
<dbReference type="PANTHER" id="PTHR15749:SF4">
    <property type="entry name" value="FANCONI-ASSOCIATED NUCLEASE 1"/>
    <property type="match status" value="1"/>
</dbReference>
<evidence type="ECO:0000256" key="8">
    <source>
        <dbReference type="RuleBase" id="RU365033"/>
    </source>
</evidence>
<evidence type="ECO:0000313" key="13">
    <source>
        <dbReference type="RefSeq" id="XP_046593125.1"/>
    </source>
</evidence>
<dbReference type="Pfam" id="PF21170">
    <property type="entry name" value="FAN1_TPR"/>
    <property type="match status" value="1"/>
</dbReference>
<dbReference type="RefSeq" id="XP_046593124.1">
    <property type="nucleotide sequence ID" value="XM_046737168.1"/>
</dbReference>
<proteinExistence type="inferred from homology"/>
<evidence type="ECO:0000313" key="11">
    <source>
        <dbReference type="Proteomes" id="UP000829291"/>
    </source>
</evidence>